<dbReference type="InterPro" id="IPR001471">
    <property type="entry name" value="AP2/ERF_dom"/>
</dbReference>
<dbReference type="PANTHER" id="PTHR43433:SF10">
    <property type="entry name" value="AB HYDROLASE-1 DOMAIN-CONTAINING PROTEIN"/>
    <property type="match status" value="1"/>
</dbReference>
<protein>
    <recommendedName>
        <fullName evidence="7">AP2/ERF domain-containing protein</fullName>
    </recommendedName>
</protein>
<dbReference type="GO" id="GO:0003677">
    <property type="term" value="F:DNA binding"/>
    <property type="evidence" value="ECO:0007669"/>
    <property type="project" value="UniProtKB-KW"/>
</dbReference>
<feature type="compositionally biased region" description="Basic residues" evidence="6">
    <location>
        <begin position="434"/>
        <end position="445"/>
    </location>
</feature>
<keyword evidence="9" id="KW-1185">Reference proteome</keyword>
<evidence type="ECO:0000313" key="8">
    <source>
        <dbReference type="EMBL" id="GAQ83840.1"/>
    </source>
</evidence>
<dbReference type="AlphaFoldDB" id="A0A0U9HKN8"/>
<dbReference type="InterPro" id="IPR036955">
    <property type="entry name" value="AP2/ERF_dom_sf"/>
</dbReference>
<feature type="domain" description="AP2/ERF" evidence="7">
    <location>
        <begin position="323"/>
        <end position="385"/>
    </location>
</feature>
<dbReference type="InterPro" id="IPR000073">
    <property type="entry name" value="AB_hydrolase_1"/>
</dbReference>
<dbReference type="OrthoDB" id="568096at2759"/>
<feature type="compositionally biased region" description="Acidic residues" evidence="6">
    <location>
        <begin position="490"/>
        <end position="515"/>
    </location>
</feature>
<dbReference type="Proteomes" id="UP000054558">
    <property type="component" value="Unassembled WGS sequence"/>
</dbReference>
<dbReference type="GO" id="GO:0005634">
    <property type="term" value="C:nucleus"/>
    <property type="evidence" value="ECO:0007669"/>
    <property type="project" value="UniProtKB-SubCell"/>
</dbReference>
<keyword evidence="4" id="KW-0804">Transcription</keyword>
<keyword evidence="3" id="KW-0238">DNA-binding</keyword>
<dbReference type="STRING" id="105231.A0A0U9HKN8"/>
<dbReference type="SUPFAM" id="SSF54171">
    <property type="entry name" value="DNA-binding domain"/>
    <property type="match status" value="1"/>
</dbReference>
<feature type="region of interest" description="Disordered" evidence="6">
    <location>
        <begin position="761"/>
        <end position="836"/>
    </location>
</feature>
<proteinExistence type="predicted"/>
<feature type="compositionally biased region" description="Basic and acidic residues" evidence="6">
    <location>
        <begin position="878"/>
        <end position="907"/>
    </location>
</feature>
<dbReference type="Gene3D" id="3.30.730.10">
    <property type="entry name" value="AP2/ERF domain"/>
    <property type="match status" value="1"/>
</dbReference>
<evidence type="ECO:0000256" key="3">
    <source>
        <dbReference type="ARBA" id="ARBA00023125"/>
    </source>
</evidence>
<evidence type="ECO:0000256" key="4">
    <source>
        <dbReference type="ARBA" id="ARBA00023163"/>
    </source>
</evidence>
<dbReference type="SMART" id="SM00380">
    <property type="entry name" value="AP2"/>
    <property type="match status" value="1"/>
</dbReference>
<sequence>MPGASDDGPAADITADQVMQLIGAPRMCQVQRLDGGTLISYSEVGDSQGTPVVMFTGMGGNRLYGLFLEEALWKLHLRLICVDRPGRGKTTPVAPKDLNVLDFADCVLELLDLLGIDKFGVMGHSCGCLFAAGLAVRAPERVRGRMVFLAPWNLVSCPAVPWKMKMLRHLPGEIVAYGSSLLSSMVGKSAGSGFQDSFGRKFTREMSDEERACVSSPRGAELQKQSMALTMAEGGQKAMTNDMLFCLEVYRPSDVHYEDVSVPVIVYHGDRDTVVPSAGAYKLLGPAAQLNFPLSEEEKAALDGMSEEDFLASVKKRSVERSFSKGTSKYRGVSLESGKWAANIRIKGVKRRIGKFHTEEEAAAAYDAALIERDGPGALTNAAFPSGFSKEALKENLRLQAQRRRELDLEDEQKDAEDDEQDEDELGRADVGKHKSRKERLRKRQAVREGGLDGTEGTEQAQTGAADGETTEEAAHGEDCKEADSGTSDTESEASDDELDLSEDDEEPTPEELAMDEQVWRPTIYSEHFLRLGAAAEARGLRVPAELSRQIKEWKDIMSAEKAESGSEAQSTQGGEFTGLGPFGNWPFDEELLSHAVFIQDLDTDVIRVDVSRAAFEAAEARGICRKSDVIGGLYNLNQAERHQEDGEESEWPFQLREGALEGITSITEKLEYRRNTASEVGDNPMAAFLEGMYDEFTDQDPNSGAGQATLEFLDDVMATGWDCYLNPRPGRDPRIMDFEPGFKRTDAEHAAAMRALKPPAPLMARLVEKEERRTKKRERRGRSEAVDEFSADPQEAPAFPWGNAAEEQRPEDVSEEEWSEEDEREAKRRKREWAQGYYTKEDRKKGWTRAAVDLAEKVYGTKDFGLVRRQLCALLEGRPREEKAPDSTKPPPEKADPDDPALRREP</sequence>
<dbReference type="PROSITE" id="PS51032">
    <property type="entry name" value="AP2_ERF"/>
    <property type="match status" value="1"/>
</dbReference>
<dbReference type="GO" id="GO:0016787">
    <property type="term" value="F:hydrolase activity"/>
    <property type="evidence" value="ECO:0000318"/>
    <property type="project" value="GO_Central"/>
</dbReference>
<dbReference type="SUPFAM" id="SSF53474">
    <property type="entry name" value="alpha/beta-Hydrolases"/>
    <property type="match status" value="1"/>
</dbReference>
<dbReference type="EMBL" id="DF237113">
    <property type="protein sequence ID" value="GAQ83840.1"/>
    <property type="molecule type" value="Genomic_DNA"/>
</dbReference>
<evidence type="ECO:0000256" key="5">
    <source>
        <dbReference type="ARBA" id="ARBA00023242"/>
    </source>
</evidence>
<feature type="compositionally biased region" description="Acidic residues" evidence="6">
    <location>
        <begin position="408"/>
        <end position="425"/>
    </location>
</feature>
<evidence type="ECO:0000256" key="1">
    <source>
        <dbReference type="ARBA" id="ARBA00004123"/>
    </source>
</evidence>
<feature type="region of interest" description="Disordered" evidence="6">
    <location>
        <begin position="876"/>
        <end position="907"/>
    </location>
</feature>
<accession>A0A0U9HKN8</accession>
<comment type="subcellular location">
    <subcellularLocation>
        <location evidence="1">Nucleus</location>
    </subcellularLocation>
</comment>
<dbReference type="InterPro" id="IPR016177">
    <property type="entry name" value="DNA-bd_dom_sf"/>
</dbReference>
<feature type="region of interest" description="Disordered" evidence="6">
    <location>
        <begin position="404"/>
        <end position="519"/>
    </location>
</feature>
<feature type="compositionally biased region" description="Acidic residues" evidence="6">
    <location>
        <begin position="814"/>
        <end position="824"/>
    </location>
</feature>
<dbReference type="InterPro" id="IPR050471">
    <property type="entry name" value="AB_hydrolase"/>
</dbReference>
<feature type="compositionally biased region" description="Basic and acidic residues" evidence="6">
    <location>
        <begin position="473"/>
        <end position="484"/>
    </location>
</feature>
<dbReference type="GO" id="GO:0003700">
    <property type="term" value="F:DNA-binding transcription factor activity"/>
    <property type="evidence" value="ECO:0007669"/>
    <property type="project" value="InterPro"/>
</dbReference>
<dbReference type="PANTHER" id="PTHR43433">
    <property type="entry name" value="HYDROLASE, ALPHA/BETA FOLD FAMILY PROTEIN"/>
    <property type="match status" value="1"/>
</dbReference>
<keyword evidence="5" id="KW-0539">Nucleus</keyword>
<evidence type="ECO:0000256" key="2">
    <source>
        <dbReference type="ARBA" id="ARBA00023015"/>
    </source>
</evidence>
<dbReference type="Gene3D" id="3.40.50.1820">
    <property type="entry name" value="alpha/beta hydrolase"/>
    <property type="match status" value="1"/>
</dbReference>
<dbReference type="InterPro" id="IPR029058">
    <property type="entry name" value="AB_hydrolase_fold"/>
</dbReference>
<keyword evidence="2" id="KW-0805">Transcription regulation</keyword>
<reference evidence="8 9" key="1">
    <citation type="journal article" date="2014" name="Nat. Commun.">
        <title>Klebsormidium flaccidum genome reveals primary factors for plant terrestrial adaptation.</title>
        <authorList>
            <person name="Hori K."/>
            <person name="Maruyama F."/>
            <person name="Fujisawa T."/>
            <person name="Togashi T."/>
            <person name="Yamamoto N."/>
            <person name="Seo M."/>
            <person name="Sato S."/>
            <person name="Yamada T."/>
            <person name="Mori H."/>
            <person name="Tajima N."/>
            <person name="Moriyama T."/>
            <person name="Ikeuchi M."/>
            <person name="Watanabe M."/>
            <person name="Wada H."/>
            <person name="Kobayashi K."/>
            <person name="Saito M."/>
            <person name="Masuda T."/>
            <person name="Sasaki-Sekimoto Y."/>
            <person name="Mashiguchi K."/>
            <person name="Awai K."/>
            <person name="Shimojima M."/>
            <person name="Masuda S."/>
            <person name="Iwai M."/>
            <person name="Nobusawa T."/>
            <person name="Narise T."/>
            <person name="Kondo S."/>
            <person name="Saito H."/>
            <person name="Sato R."/>
            <person name="Murakawa M."/>
            <person name="Ihara Y."/>
            <person name="Oshima-Yamada Y."/>
            <person name="Ohtaka K."/>
            <person name="Satoh M."/>
            <person name="Sonobe K."/>
            <person name="Ishii M."/>
            <person name="Ohtani R."/>
            <person name="Kanamori-Sato M."/>
            <person name="Honoki R."/>
            <person name="Miyazaki D."/>
            <person name="Mochizuki H."/>
            <person name="Umetsu J."/>
            <person name="Higashi K."/>
            <person name="Shibata D."/>
            <person name="Kamiya Y."/>
            <person name="Sato N."/>
            <person name="Nakamura Y."/>
            <person name="Tabata S."/>
            <person name="Ida S."/>
            <person name="Kurokawa K."/>
            <person name="Ohta H."/>
        </authorList>
    </citation>
    <scope>NUCLEOTIDE SEQUENCE [LARGE SCALE GENOMIC DNA]</scope>
    <source>
        <strain evidence="8 9">NIES-2285</strain>
    </source>
</reference>
<organism evidence="8 9">
    <name type="scientific">Klebsormidium nitens</name>
    <name type="common">Green alga</name>
    <name type="synonym">Ulothrix nitens</name>
    <dbReference type="NCBI Taxonomy" id="105231"/>
    <lineage>
        <taxon>Eukaryota</taxon>
        <taxon>Viridiplantae</taxon>
        <taxon>Streptophyta</taxon>
        <taxon>Klebsormidiophyceae</taxon>
        <taxon>Klebsormidiales</taxon>
        <taxon>Klebsormidiaceae</taxon>
        <taxon>Klebsormidium</taxon>
    </lineage>
</organism>
<gene>
    <name evidence="8" type="ORF">KFL_001640150</name>
</gene>
<evidence type="ECO:0000256" key="6">
    <source>
        <dbReference type="SAM" id="MobiDB-lite"/>
    </source>
</evidence>
<dbReference type="Pfam" id="PF00561">
    <property type="entry name" value="Abhydrolase_1"/>
    <property type="match status" value="1"/>
</dbReference>
<name>A0A0U9HKN8_KLENI</name>
<evidence type="ECO:0000259" key="7">
    <source>
        <dbReference type="PROSITE" id="PS51032"/>
    </source>
</evidence>
<evidence type="ECO:0000313" key="9">
    <source>
        <dbReference type="Proteomes" id="UP000054558"/>
    </source>
</evidence>